<reference evidence="2 3" key="1">
    <citation type="submission" date="2023-11" db="EMBL/GenBank/DDBJ databases">
        <title>Draft genome of Azohydromonas lata strain H1 (DSM1123), a polyhydroxyalkanoate producer.</title>
        <authorList>
            <person name="Traversa D."/>
            <person name="D'Addabbo P."/>
            <person name="Pazzani C."/>
            <person name="Manzari C."/>
            <person name="Chiara M."/>
            <person name="Scrascia M."/>
        </authorList>
    </citation>
    <scope>NUCLEOTIDE SEQUENCE [LARGE SCALE GENOMIC DNA]</scope>
    <source>
        <strain evidence="2 3">H1</strain>
    </source>
</reference>
<sequence length="92" mass="10286">MADLRSSDAHFERYREEYARQLDEKYRAMRTQGARHGAHAPWREAPEGSQHKDSALEGLGRALSAPVFGATEEPAVNNQPNREDIPVSGRIA</sequence>
<evidence type="ECO:0000256" key="1">
    <source>
        <dbReference type="SAM" id="MobiDB-lite"/>
    </source>
</evidence>
<comment type="caution">
    <text evidence="2">The sequence shown here is derived from an EMBL/GenBank/DDBJ whole genome shotgun (WGS) entry which is preliminary data.</text>
</comment>
<proteinExistence type="predicted"/>
<dbReference type="Proteomes" id="UP001293718">
    <property type="component" value="Unassembled WGS sequence"/>
</dbReference>
<dbReference type="EMBL" id="JAXOJX010000023">
    <property type="protein sequence ID" value="MDZ5457854.1"/>
    <property type="molecule type" value="Genomic_DNA"/>
</dbReference>
<feature type="compositionally biased region" description="Basic and acidic residues" evidence="1">
    <location>
        <begin position="41"/>
        <end position="55"/>
    </location>
</feature>
<keyword evidence="3" id="KW-1185">Reference proteome</keyword>
<protein>
    <submittedName>
        <fullName evidence="2">Uncharacterized protein</fullName>
    </submittedName>
</protein>
<evidence type="ECO:0000313" key="3">
    <source>
        <dbReference type="Proteomes" id="UP001293718"/>
    </source>
</evidence>
<evidence type="ECO:0000313" key="2">
    <source>
        <dbReference type="EMBL" id="MDZ5457854.1"/>
    </source>
</evidence>
<organism evidence="2 3">
    <name type="scientific">Azohydromonas lata</name>
    <dbReference type="NCBI Taxonomy" id="45677"/>
    <lineage>
        <taxon>Bacteria</taxon>
        <taxon>Pseudomonadati</taxon>
        <taxon>Pseudomonadota</taxon>
        <taxon>Betaproteobacteria</taxon>
        <taxon>Burkholderiales</taxon>
        <taxon>Sphaerotilaceae</taxon>
        <taxon>Azohydromonas</taxon>
    </lineage>
</organism>
<feature type="region of interest" description="Disordered" evidence="1">
    <location>
        <begin position="29"/>
        <end position="92"/>
    </location>
</feature>
<dbReference type="RefSeq" id="WP_157118887.1">
    <property type="nucleotide sequence ID" value="NZ_JAXOJX010000023.1"/>
</dbReference>
<gene>
    <name evidence="2" type="ORF">SM757_14845</name>
</gene>
<name>A0ABU5IGB0_9BURK</name>
<accession>A0ABU5IGB0</accession>